<evidence type="ECO:0000256" key="1">
    <source>
        <dbReference type="SAM" id="MobiDB-lite"/>
    </source>
</evidence>
<dbReference type="InterPro" id="IPR009783">
    <property type="entry name" value="DUF1348"/>
</dbReference>
<name>A0ABV7AHD8_9RHOB</name>
<dbReference type="SUPFAM" id="SSF47616">
    <property type="entry name" value="GST C-terminal domain-like"/>
    <property type="match status" value="1"/>
</dbReference>
<dbReference type="EMBL" id="JBHRSK010000007">
    <property type="protein sequence ID" value="MFC2968535.1"/>
    <property type="molecule type" value="Genomic_DNA"/>
</dbReference>
<dbReference type="PANTHER" id="PTHR31757:SF0">
    <property type="entry name" value="SLL0781 PROTEIN"/>
    <property type="match status" value="1"/>
</dbReference>
<keyword evidence="3" id="KW-1185">Reference proteome</keyword>
<dbReference type="SUPFAM" id="SSF54427">
    <property type="entry name" value="NTF2-like"/>
    <property type="match status" value="1"/>
</dbReference>
<evidence type="ECO:0000313" key="3">
    <source>
        <dbReference type="Proteomes" id="UP001595443"/>
    </source>
</evidence>
<feature type="region of interest" description="Disordered" evidence="1">
    <location>
        <begin position="1"/>
        <end position="39"/>
    </location>
</feature>
<dbReference type="Proteomes" id="UP001595443">
    <property type="component" value="Unassembled WGS sequence"/>
</dbReference>
<dbReference type="PANTHER" id="PTHR31757">
    <property type="entry name" value="SLL0781 PROTEIN"/>
    <property type="match status" value="1"/>
</dbReference>
<dbReference type="Pfam" id="PF07080">
    <property type="entry name" value="DUF1348"/>
    <property type="match status" value="1"/>
</dbReference>
<comment type="caution">
    <text evidence="2">The sequence shown here is derived from an EMBL/GenBank/DDBJ whole genome shotgun (WGS) entry which is preliminary data.</text>
</comment>
<gene>
    <name evidence="2" type="ORF">ACFOES_10550</name>
</gene>
<dbReference type="Gene3D" id="1.20.1050.10">
    <property type="match status" value="1"/>
</dbReference>
<dbReference type="RefSeq" id="WP_377833235.1">
    <property type="nucleotide sequence ID" value="NZ_JBHRSK010000007.1"/>
</dbReference>
<feature type="compositionally biased region" description="Basic and acidic residues" evidence="1">
    <location>
        <begin position="12"/>
        <end position="26"/>
    </location>
</feature>
<dbReference type="InterPro" id="IPR036282">
    <property type="entry name" value="Glutathione-S-Trfase_C_sf"/>
</dbReference>
<evidence type="ECO:0000313" key="2">
    <source>
        <dbReference type="EMBL" id="MFC2968535.1"/>
    </source>
</evidence>
<proteinExistence type="predicted"/>
<sequence>MRRPPLPPFTEDSARQKARLAEDGWNSRDPAGVALAPMPDSRWRDRVEFPVGRAEIEPVLQGRGFLAAAAVTIADIAGYSYIAHAPEGEGSLEAYPAIGAWLARIGAQPGCVGMAPSPLPEDS</sequence>
<dbReference type="InterPro" id="IPR032710">
    <property type="entry name" value="NTF2-like_dom_sf"/>
</dbReference>
<accession>A0ABV7AHD8</accession>
<protein>
    <submittedName>
        <fullName evidence="2">DUF1348 family protein</fullName>
    </submittedName>
</protein>
<reference evidence="3" key="1">
    <citation type="journal article" date="2019" name="Int. J. Syst. Evol. Microbiol.">
        <title>The Global Catalogue of Microorganisms (GCM) 10K type strain sequencing project: providing services to taxonomists for standard genome sequencing and annotation.</title>
        <authorList>
            <consortium name="The Broad Institute Genomics Platform"/>
            <consortium name="The Broad Institute Genome Sequencing Center for Infectious Disease"/>
            <person name="Wu L."/>
            <person name="Ma J."/>
        </authorList>
    </citation>
    <scope>NUCLEOTIDE SEQUENCE [LARGE SCALE GENOMIC DNA]</scope>
    <source>
        <strain evidence="3">KCTC 62192</strain>
    </source>
</reference>
<organism evidence="2 3">
    <name type="scientific">Acidimangrovimonas pyrenivorans</name>
    <dbReference type="NCBI Taxonomy" id="2030798"/>
    <lineage>
        <taxon>Bacteria</taxon>
        <taxon>Pseudomonadati</taxon>
        <taxon>Pseudomonadota</taxon>
        <taxon>Alphaproteobacteria</taxon>
        <taxon>Rhodobacterales</taxon>
        <taxon>Paracoccaceae</taxon>
        <taxon>Acidimangrovimonas</taxon>
    </lineage>
</organism>